<feature type="compositionally biased region" description="Low complexity" evidence="4">
    <location>
        <begin position="432"/>
        <end position="449"/>
    </location>
</feature>
<name>A0ABM1EZ28_PRICU</name>
<keyword evidence="6" id="KW-1185">Reference proteome</keyword>
<dbReference type="PANTHER" id="PTHR12656:SF5">
    <property type="entry name" value="TRITHORAX GROUP PROTEIN OSA"/>
    <property type="match status" value="1"/>
</dbReference>
<dbReference type="PROSITE" id="PS51011">
    <property type="entry name" value="ARID"/>
    <property type="match status" value="1"/>
</dbReference>
<protein>
    <submittedName>
        <fullName evidence="7">Trithorax group protein osa-like</fullName>
    </submittedName>
</protein>
<dbReference type="RefSeq" id="XP_014677449.1">
    <property type="nucleotide sequence ID" value="XM_014821963.1"/>
</dbReference>
<evidence type="ECO:0000256" key="3">
    <source>
        <dbReference type="ARBA" id="ARBA00023242"/>
    </source>
</evidence>
<accession>A0ABM1EZ28</accession>
<dbReference type="SMART" id="SM00501">
    <property type="entry name" value="BRIGHT"/>
    <property type="match status" value="1"/>
</dbReference>
<organism evidence="6 7">
    <name type="scientific">Priapulus caudatus</name>
    <name type="common">Priapulid worm</name>
    <dbReference type="NCBI Taxonomy" id="37621"/>
    <lineage>
        <taxon>Eukaryota</taxon>
        <taxon>Metazoa</taxon>
        <taxon>Ecdysozoa</taxon>
        <taxon>Scalidophora</taxon>
        <taxon>Priapulida</taxon>
        <taxon>Priapulimorpha</taxon>
        <taxon>Priapulimorphida</taxon>
        <taxon>Priapulidae</taxon>
        <taxon>Priapulus</taxon>
    </lineage>
</organism>
<dbReference type="PANTHER" id="PTHR12656">
    <property type="entry name" value="BRG-1 ASSOCIATED FACTOR 250 BAF250"/>
    <property type="match status" value="1"/>
</dbReference>
<feature type="non-terminal residue" evidence="7">
    <location>
        <position position="1"/>
    </location>
</feature>
<dbReference type="Proteomes" id="UP000695022">
    <property type="component" value="Unplaced"/>
</dbReference>
<feature type="compositionally biased region" description="Basic and acidic residues" evidence="4">
    <location>
        <begin position="583"/>
        <end position="595"/>
    </location>
</feature>
<dbReference type="Gene3D" id="1.10.150.60">
    <property type="entry name" value="ARID DNA-binding domain"/>
    <property type="match status" value="1"/>
</dbReference>
<dbReference type="GeneID" id="106817300"/>
<dbReference type="InterPro" id="IPR001606">
    <property type="entry name" value="ARID_dom"/>
</dbReference>
<proteinExistence type="predicted"/>
<dbReference type="InterPro" id="IPR036431">
    <property type="entry name" value="ARID_dom_sf"/>
</dbReference>
<sequence length="1142" mass="117332">GPTINKNQIDLYKLYLAVRDRGGFLEVTRAKLWKDIAAHLKVSISASAAYTVRKHFVKHLLPYACKFDHGGVDPQSVLSQLESQASRNKKQRAEQSRCAPSPAGSSNSQDSFGAAYGAPGMEGYNQYPPPGGAMEYNQGMYGPGGGLIGQNAMAGGGVMMPPGGMAAYGQQMGPPPPNSMYVGERGGGGATVGGGGGMPVPPMPAYDRPVPPSMGGYSRVMPPPNAMAGAPNAMGYGGGGGGGGAGYGERGGAAGGGAGGPLPNVMQPFPADARGVGPPTSMGMGAPPSGLGMGAPPNSMGAPPSSIGMGAPPSGMGMGGGMSMGAPHYAEGAGMGAPPGGVNMSGMPMPPQGMGHGQQMAPQPGSQDGRMPPQQQHPPMAPPSDAGQQMAPPPPTTVKETVAVQDPFADDPPASSTPSFRAPPPVGGAGGASLASSIGPAPTGGAPASMGGGAAAMGPAAAPASSGFGKGSYSNSSMSGLTSTTSSYGGAAAGGSVDHGMAPPDVPPPAPPFGRDAYAAGYQGNQAPFPRYGNQYDSHPRYTDVPPRPPSQDGPYSRYANYSSTYQGRVGPQQREAYGQGKRHPDFAKVTDDAYGRMAPWQQGSPSRERMQPGMPAPSGEDSDRLRAAAAPPAKQVNGDAERKVAPPSAARKINGAVEEADREGATAPCQNSLRCPPPPPICVGAPPTMTKSDRKRRKSATGGEGARAPQSASKVMENGFVVADGDEKLCVQKLLGTARTKNHIKVEPPVAVTPPPPAATMTTTTTTAAEEKTSATPPPATATPSGEWASSSSGLEDEAYRPDEASLVAVADGDEHLVRRCVTISNIVRSLSFVPGNDAEMSRQRGLLHVVGRLLLLRHRHDDRRPKQPFGGGAAGEEEDDAVTRRYCTSLDTRVDAWASPCVDALRENALVTLTNVAGRLHLMSHPESIVLPILDGLLHWVVCPSSYARDALPTTTAAVALSPQRLALEALAKMSIQEHNVDLLLATPPYERLEAFFALLAANLARAREQPTREMSVVLLSNLVAADTAAARAVAGQRAVVPNLLAFLEEFEANALAVANAHGVAALRDGPEIMGTSLDMLRRAAGALACLARGSAAAAARPLLARYQPRLLHLVMSQILDQQVALLVSDVLYEVTRGSS</sequence>
<feature type="region of interest" description="Disordered" evidence="4">
    <location>
        <begin position="340"/>
        <end position="713"/>
    </location>
</feature>
<reference evidence="7" key="1">
    <citation type="submission" date="2025-08" db="UniProtKB">
        <authorList>
            <consortium name="RefSeq"/>
        </authorList>
    </citation>
    <scope>IDENTIFICATION</scope>
</reference>
<feature type="region of interest" description="Disordered" evidence="4">
    <location>
        <begin position="81"/>
        <end position="114"/>
    </location>
</feature>
<evidence type="ECO:0000256" key="2">
    <source>
        <dbReference type="ARBA" id="ARBA00022553"/>
    </source>
</evidence>
<evidence type="ECO:0000259" key="5">
    <source>
        <dbReference type="PROSITE" id="PS51011"/>
    </source>
</evidence>
<dbReference type="Pfam" id="PF01388">
    <property type="entry name" value="ARID"/>
    <property type="match status" value="1"/>
</dbReference>
<evidence type="ECO:0000256" key="1">
    <source>
        <dbReference type="ARBA" id="ARBA00004123"/>
    </source>
</evidence>
<dbReference type="SMART" id="SM01014">
    <property type="entry name" value="ARID"/>
    <property type="match status" value="1"/>
</dbReference>
<feature type="region of interest" description="Disordered" evidence="4">
    <location>
        <begin position="748"/>
        <end position="799"/>
    </location>
</feature>
<evidence type="ECO:0000313" key="6">
    <source>
        <dbReference type="Proteomes" id="UP000695022"/>
    </source>
</evidence>
<dbReference type="Pfam" id="PF12031">
    <property type="entry name" value="BAF250_C"/>
    <property type="match status" value="1"/>
</dbReference>
<keyword evidence="3" id="KW-0539">Nucleus</keyword>
<evidence type="ECO:0000256" key="4">
    <source>
        <dbReference type="SAM" id="MobiDB-lite"/>
    </source>
</evidence>
<dbReference type="InterPro" id="IPR021906">
    <property type="entry name" value="BAF250/Osa"/>
</dbReference>
<dbReference type="SUPFAM" id="SSF46774">
    <property type="entry name" value="ARID-like"/>
    <property type="match status" value="1"/>
</dbReference>
<feature type="compositionally biased region" description="Low complexity" evidence="4">
    <location>
        <begin position="760"/>
        <end position="769"/>
    </location>
</feature>
<feature type="compositionally biased region" description="Low complexity" evidence="4">
    <location>
        <begin position="357"/>
        <end position="374"/>
    </location>
</feature>
<feature type="compositionally biased region" description="Low complexity" evidence="4">
    <location>
        <begin position="456"/>
        <end position="496"/>
    </location>
</feature>
<dbReference type="InterPro" id="IPR033388">
    <property type="entry name" value="BAF250_C"/>
</dbReference>
<feature type="domain" description="ARID" evidence="5">
    <location>
        <begin position="1"/>
        <end position="68"/>
    </location>
</feature>
<gene>
    <name evidence="7" type="primary">LOC106817300</name>
</gene>
<comment type="subcellular location">
    <subcellularLocation>
        <location evidence="1">Nucleus</location>
    </subcellularLocation>
</comment>
<evidence type="ECO:0000313" key="7">
    <source>
        <dbReference type="RefSeq" id="XP_014677449.1"/>
    </source>
</evidence>
<keyword evidence="2" id="KW-0597">Phosphoprotein</keyword>